<name>A0ABV0G7X6_9BURK</name>
<comment type="caution">
    <text evidence="2">The sequence shown here is derived from an EMBL/GenBank/DDBJ whole genome shotgun (WGS) entry which is preliminary data.</text>
</comment>
<evidence type="ECO:0000313" key="3">
    <source>
        <dbReference type="Proteomes" id="UP001495147"/>
    </source>
</evidence>
<sequence length="239" mass="25395">MDEQTAFVQALRRGGDVLGLRGVRPGLSVAEGLSAYRGNAQALSARALAAVFPRLEAELGSADFAALAWAFWRTQPPLRGDLGTWGDALPAFLAETAGLDSGLPGLAQLEWARHEAERAADADLDTESLAQLAQCELEGLQLQLRPAVRLLALVGPVADEPALTGHCLVWREGWVAQHGPLDAATAGFMGAVLDGRSLAEALAAGEVKGLGAQPDFDFSAWLQAALRHEWLHRVVQRPI</sequence>
<evidence type="ECO:0000313" key="2">
    <source>
        <dbReference type="EMBL" id="MEO3693816.1"/>
    </source>
</evidence>
<dbReference type="GO" id="GO:0003677">
    <property type="term" value="F:DNA binding"/>
    <property type="evidence" value="ECO:0007669"/>
    <property type="project" value="UniProtKB-KW"/>
</dbReference>
<dbReference type="Pfam" id="PF09836">
    <property type="entry name" value="DUF2063"/>
    <property type="match status" value="1"/>
</dbReference>
<organism evidence="2 3">
    <name type="scientific">Roseateles paludis</name>
    <dbReference type="NCBI Taxonomy" id="3145238"/>
    <lineage>
        <taxon>Bacteria</taxon>
        <taxon>Pseudomonadati</taxon>
        <taxon>Pseudomonadota</taxon>
        <taxon>Betaproteobacteria</taxon>
        <taxon>Burkholderiales</taxon>
        <taxon>Sphaerotilaceae</taxon>
        <taxon>Roseateles</taxon>
    </lineage>
</organism>
<gene>
    <name evidence="2" type="ORF">ABDJ85_20270</name>
</gene>
<proteinExistence type="predicted"/>
<dbReference type="Proteomes" id="UP001495147">
    <property type="component" value="Unassembled WGS sequence"/>
</dbReference>
<accession>A0ABV0G7X6</accession>
<protein>
    <submittedName>
        <fullName evidence="2">DNA-binding domain-containing protein</fullName>
    </submittedName>
</protein>
<dbReference type="EMBL" id="JBDPZD010000018">
    <property type="protein sequence ID" value="MEO3693816.1"/>
    <property type="molecule type" value="Genomic_DNA"/>
</dbReference>
<dbReference type="RefSeq" id="WP_347706624.1">
    <property type="nucleotide sequence ID" value="NZ_JBDPZD010000018.1"/>
</dbReference>
<feature type="domain" description="Putative DNA-binding" evidence="1">
    <location>
        <begin position="4"/>
        <end position="93"/>
    </location>
</feature>
<evidence type="ECO:0000259" key="1">
    <source>
        <dbReference type="Pfam" id="PF09836"/>
    </source>
</evidence>
<keyword evidence="2" id="KW-0238">DNA-binding</keyword>
<keyword evidence="3" id="KW-1185">Reference proteome</keyword>
<reference evidence="2 3" key="1">
    <citation type="submission" date="2024-05" db="EMBL/GenBank/DDBJ databases">
        <title>Roseateles sp. DJS-2-20 16S ribosomal RNA gene Genome sequencing and assembly.</title>
        <authorList>
            <person name="Woo H."/>
        </authorList>
    </citation>
    <scope>NUCLEOTIDE SEQUENCE [LARGE SCALE GENOMIC DNA]</scope>
    <source>
        <strain evidence="2 3">DJS-2-20</strain>
    </source>
</reference>
<dbReference type="InterPro" id="IPR018640">
    <property type="entry name" value="DUF2063"/>
</dbReference>